<name>A0ABW7HVT2_9ACTN</name>
<evidence type="ECO:0000313" key="2">
    <source>
        <dbReference type="Proteomes" id="UP001607069"/>
    </source>
</evidence>
<accession>A0ABW7HVT2</accession>
<organism evidence="1 2">
    <name type="scientific">Streptomyces chitinivorans</name>
    <dbReference type="NCBI Taxonomy" id="1257027"/>
    <lineage>
        <taxon>Bacteria</taxon>
        <taxon>Bacillati</taxon>
        <taxon>Actinomycetota</taxon>
        <taxon>Actinomycetes</taxon>
        <taxon>Kitasatosporales</taxon>
        <taxon>Streptomycetaceae</taxon>
        <taxon>Streptomyces</taxon>
    </lineage>
</organism>
<dbReference type="EMBL" id="JBIHMK010000051">
    <property type="protein sequence ID" value="MFH0249505.1"/>
    <property type="molecule type" value="Genomic_DNA"/>
</dbReference>
<sequence>MATAPYTISPIRRGDEVDTTHPLTCCGRPMTTYQPQTNGSSVHTCVSCDTRVEVDATGRVSDIRGVRS</sequence>
<dbReference type="RefSeq" id="WP_279948207.1">
    <property type="nucleotide sequence ID" value="NZ_BAABEN010000002.1"/>
</dbReference>
<proteinExistence type="predicted"/>
<protein>
    <submittedName>
        <fullName evidence="1">Uncharacterized protein</fullName>
    </submittedName>
</protein>
<comment type="caution">
    <text evidence="1">The sequence shown here is derived from an EMBL/GenBank/DDBJ whole genome shotgun (WGS) entry which is preliminary data.</text>
</comment>
<evidence type="ECO:0000313" key="1">
    <source>
        <dbReference type="EMBL" id="MFH0249505.1"/>
    </source>
</evidence>
<dbReference type="Proteomes" id="UP001607069">
    <property type="component" value="Unassembled WGS sequence"/>
</dbReference>
<keyword evidence="2" id="KW-1185">Reference proteome</keyword>
<gene>
    <name evidence="1" type="ORF">ACG5V6_14930</name>
</gene>
<reference evidence="1 2" key="1">
    <citation type="submission" date="2024-10" db="EMBL/GenBank/DDBJ databases">
        <authorList>
            <person name="Cho J.-C."/>
        </authorList>
    </citation>
    <scope>NUCLEOTIDE SEQUENCE [LARGE SCALE GENOMIC DNA]</scope>
    <source>
        <strain evidence="1 2">KCTC29696</strain>
    </source>
</reference>